<keyword evidence="2" id="KW-1185">Reference proteome</keyword>
<reference evidence="2" key="1">
    <citation type="journal article" date="2018" name="Nat. Microbiol.">
        <title>Leveraging single-cell genomics to expand the fungal tree of life.</title>
        <authorList>
            <person name="Ahrendt S.R."/>
            <person name="Quandt C.A."/>
            <person name="Ciobanu D."/>
            <person name="Clum A."/>
            <person name="Salamov A."/>
            <person name="Andreopoulos B."/>
            <person name="Cheng J.F."/>
            <person name="Woyke T."/>
            <person name="Pelin A."/>
            <person name="Henrissat B."/>
            <person name="Reynolds N.K."/>
            <person name="Benny G.L."/>
            <person name="Smith M.E."/>
            <person name="James T.Y."/>
            <person name="Grigoriev I.V."/>
        </authorList>
    </citation>
    <scope>NUCLEOTIDE SEQUENCE [LARGE SCALE GENOMIC DNA]</scope>
</reference>
<name>A0A4P9WK25_9FUNG</name>
<protein>
    <submittedName>
        <fullName evidence="1">Uncharacterized protein</fullName>
    </submittedName>
</protein>
<dbReference type="Proteomes" id="UP000269721">
    <property type="component" value="Unassembled WGS sequence"/>
</dbReference>
<sequence>MFLLVLLDTGGTCAPCQNVLEPLLKKLYQTLICFADKLDDLSNPITHKTWASPVCQLWSQGCDVLYGGSAENIPAVGLDMQFMVMILPWIKHLGVEMWDNVQLAVLDREVAKAGGQLRRRASWGSVNEISASPILLREASKGRSRLAKRQQMISVMMTVSGHKGKGVVVPNPGARGNPTYSMRCGVYLWYPRRGISNLSRNEYHKRQGERPHEGMILFVYSIAKICQTATTVNIPTTS</sequence>
<accession>A0A4P9WK25</accession>
<proteinExistence type="predicted"/>
<evidence type="ECO:0000313" key="2">
    <source>
        <dbReference type="Proteomes" id="UP000269721"/>
    </source>
</evidence>
<evidence type="ECO:0000313" key="1">
    <source>
        <dbReference type="EMBL" id="RKO92323.1"/>
    </source>
</evidence>
<dbReference type="EMBL" id="KZ994687">
    <property type="protein sequence ID" value="RKO92323.1"/>
    <property type="molecule type" value="Genomic_DNA"/>
</dbReference>
<organism evidence="1 2">
    <name type="scientific">Blyttiomyces helicus</name>
    <dbReference type="NCBI Taxonomy" id="388810"/>
    <lineage>
        <taxon>Eukaryota</taxon>
        <taxon>Fungi</taxon>
        <taxon>Fungi incertae sedis</taxon>
        <taxon>Chytridiomycota</taxon>
        <taxon>Chytridiomycota incertae sedis</taxon>
        <taxon>Chytridiomycetes</taxon>
        <taxon>Chytridiomycetes incertae sedis</taxon>
        <taxon>Blyttiomyces</taxon>
    </lineage>
</organism>
<dbReference type="AlphaFoldDB" id="A0A4P9WK25"/>
<gene>
    <name evidence="1" type="ORF">BDK51DRAFT_29761</name>
</gene>